<dbReference type="SUPFAM" id="SSF102114">
    <property type="entry name" value="Radical SAM enzymes"/>
    <property type="match status" value="1"/>
</dbReference>
<evidence type="ECO:0000259" key="10">
    <source>
        <dbReference type="PROSITE" id="PS51918"/>
    </source>
</evidence>
<organism evidence="11 12">
    <name type="scientific">Youngiibacter fragilis 232.1</name>
    <dbReference type="NCBI Taxonomy" id="994573"/>
    <lineage>
        <taxon>Bacteria</taxon>
        <taxon>Bacillati</taxon>
        <taxon>Bacillota</taxon>
        <taxon>Clostridia</taxon>
        <taxon>Eubacteriales</taxon>
        <taxon>Clostridiaceae</taxon>
        <taxon>Youngiibacter</taxon>
    </lineage>
</organism>
<evidence type="ECO:0000256" key="7">
    <source>
        <dbReference type="PIRSR" id="PIRSR004762-1"/>
    </source>
</evidence>
<evidence type="ECO:0000256" key="8">
    <source>
        <dbReference type="PIRSR" id="PIRSR004762-2"/>
    </source>
</evidence>
<dbReference type="SMART" id="SM00876">
    <property type="entry name" value="BATS"/>
    <property type="match status" value="1"/>
</dbReference>
<dbReference type="OrthoDB" id="9775764at2"/>
<dbReference type="InterPro" id="IPR058240">
    <property type="entry name" value="rSAM_sf"/>
</dbReference>
<protein>
    <submittedName>
        <fullName evidence="11">Biotin synthase</fullName>
    </submittedName>
</protein>
<sequence>MESNIMLIRKLEMEQSLEMDEFARLIGTFDREDLEYAGERARTVRKMHYGNKVYIRGLVELTSYCRCGCHYCGIGSAVKSAERYRLDADQVLSCCENGYQLGFRTFVIQGGEDPHYSDGMLTDMIRRIKDSHPDCAVTLSLGERSRESYEKLFEAGADRYLLRHETADEEHYSRLHPAVQTLKERKRCLCDLKDIGFQVGTGFMVGSPWQTAECLAKDMLFMKSLDPEMVGIGPFIPHHETLLGNEKPGNVDLTLFMLALTRLMLPKALIPATTALGTLDQNGREKGMLHGANVVMPNLSPMDVRKKYLLYDNKAFTGSEAAESLSSLRKSMNETGFRVVVDRGDHIGTSVKRTAVSHEETRKGEMQHV</sequence>
<dbReference type="PANTHER" id="PTHR43726:SF1">
    <property type="entry name" value="BIOTIN SYNTHASE"/>
    <property type="match status" value="1"/>
</dbReference>
<dbReference type="NCBIfam" id="TIGR03956">
    <property type="entry name" value="rSAM_HydE"/>
    <property type="match status" value="1"/>
</dbReference>
<keyword evidence="4 7" id="KW-0408">Iron</keyword>
<dbReference type="EMBL" id="AXUN02000223">
    <property type="protein sequence ID" value="ETA79163.1"/>
    <property type="molecule type" value="Genomic_DNA"/>
</dbReference>
<evidence type="ECO:0000256" key="6">
    <source>
        <dbReference type="ARBA" id="ARBA00034078"/>
    </source>
</evidence>
<dbReference type="InterPro" id="IPR013785">
    <property type="entry name" value="Aldolase_TIM"/>
</dbReference>
<dbReference type="Proteomes" id="UP000017747">
    <property type="component" value="Unassembled WGS sequence"/>
</dbReference>
<feature type="compositionally biased region" description="Basic and acidic residues" evidence="9">
    <location>
        <begin position="356"/>
        <end position="369"/>
    </location>
</feature>
<dbReference type="SFLD" id="SFLDG01280">
    <property type="entry name" value="HydE/PylB-like"/>
    <property type="match status" value="1"/>
</dbReference>
<dbReference type="SFLD" id="SFLDG01060">
    <property type="entry name" value="BATS_domain_containing"/>
    <property type="match status" value="1"/>
</dbReference>
<dbReference type="InterPro" id="IPR006638">
    <property type="entry name" value="Elp3/MiaA/NifB-like_rSAM"/>
</dbReference>
<evidence type="ECO:0000313" key="12">
    <source>
        <dbReference type="Proteomes" id="UP000017747"/>
    </source>
</evidence>
<dbReference type="PANTHER" id="PTHR43726">
    <property type="entry name" value="3-METHYLORNITHINE SYNTHASE"/>
    <property type="match status" value="1"/>
</dbReference>
<dbReference type="InterPro" id="IPR007197">
    <property type="entry name" value="rSAM"/>
</dbReference>
<dbReference type="SFLD" id="SFLDS00029">
    <property type="entry name" value="Radical_SAM"/>
    <property type="match status" value="1"/>
</dbReference>
<feature type="binding site" evidence="8">
    <location>
        <position position="185"/>
    </location>
    <ligand>
        <name>S-adenosyl-L-methionine</name>
        <dbReference type="ChEBI" id="CHEBI:59789"/>
    </ligand>
</feature>
<keyword evidence="5 7" id="KW-0411">Iron-sulfur</keyword>
<dbReference type="InterPro" id="IPR034422">
    <property type="entry name" value="HydE/PylB-like"/>
</dbReference>
<evidence type="ECO:0000256" key="9">
    <source>
        <dbReference type="SAM" id="MobiDB-lite"/>
    </source>
</evidence>
<feature type="binding site" evidence="8">
    <location>
        <position position="165"/>
    </location>
    <ligand>
        <name>S-adenosyl-L-methionine</name>
        <dbReference type="ChEBI" id="CHEBI:59789"/>
    </ligand>
</feature>
<evidence type="ECO:0000256" key="2">
    <source>
        <dbReference type="ARBA" id="ARBA00022691"/>
    </source>
</evidence>
<proteinExistence type="predicted"/>
<dbReference type="PIRSF" id="PIRSF004762">
    <property type="entry name" value="CHP00423"/>
    <property type="match status" value="1"/>
</dbReference>
<feature type="domain" description="Radical SAM core" evidence="10">
    <location>
        <begin position="51"/>
        <end position="273"/>
    </location>
</feature>
<comment type="cofactor">
    <cofactor evidence="6">
        <name>[2Fe-2S] cluster</name>
        <dbReference type="ChEBI" id="CHEBI:190135"/>
    </cofactor>
</comment>
<name>V7HZX2_9CLOT</name>
<evidence type="ECO:0000256" key="1">
    <source>
        <dbReference type="ARBA" id="ARBA00022485"/>
    </source>
</evidence>
<evidence type="ECO:0000256" key="3">
    <source>
        <dbReference type="ARBA" id="ARBA00022723"/>
    </source>
</evidence>
<dbReference type="GO" id="GO:0051539">
    <property type="term" value="F:4 iron, 4 sulfur cluster binding"/>
    <property type="evidence" value="ECO:0007669"/>
    <property type="project" value="UniProtKB-KW"/>
</dbReference>
<comment type="caution">
    <text evidence="11">The sequence shown here is derived from an EMBL/GenBank/DDBJ whole genome shotgun (WGS) entry which is preliminary data.</text>
</comment>
<dbReference type="AlphaFoldDB" id="V7HZX2"/>
<evidence type="ECO:0000256" key="4">
    <source>
        <dbReference type="ARBA" id="ARBA00023004"/>
    </source>
</evidence>
<dbReference type="InterPro" id="IPR024021">
    <property type="entry name" value="FeFe-hyd_HydE_rSAM"/>
</dbReference>
<keyword evidence="1 7" id="KW-0004">4Fe-4S</keyword>
<dbReference type="GO" id="GO:0046872">
    <property type="term" value="F:metal ion binding"/>
    <property type="evidence" value="ECO:0007669"/>
    <property type="project" value="UniProtKB-KW"/>
</dbReference>
<keyword evidence="12" id="KW-1185">Reference proteome</keyword>
<feature type="binding site" evidence="7">
    <location>
        <position position="65"/>
    </location>
    <ligand>
        <name>[4Fe-4S] cluster</name>
        <dbReference type="ChEBI" id="CHEBI:49883"/>
        <note>4Fe-4S-S-AdoMet</note>
    </ligand>
</feature>
<evidence type="ECO:0000313" key="11">
    <source>
        <dbReference type="EMBL" id="ETA79163.1"/>
    </source>
</evidence>
<keyword evidence="2 7" id="KW-0949">S-adenosyl-L-methionine</keyword>
<dbReference type="STRING" id="994573.T472_0218335"/>
<dbReference type="eggNOG" id="COG0502">
    <property type="taxonomic scope" value="Bacteria"/>
</dbReference>
<feature type="binding site" evidence="7">
    <location>
        <position position="69"/>
    </location>
    <ligand>
        <name>[4Fe-4S] cluster</name>
        <dbReference type="ChEBI" id="CHEBI:49883"/>
        <note>4Fe-4S-S-AdoMet</note>
    </ligand>
</feature>
<dbReference type="CDD" id="cd01335">
    <property type="entry name" value="Radical_SAM"/>
    <property type="match status" value="1"/>
</dbReference>
<feature type="binding site" evidence="8">
    <location>
        <position position="140"/>
    </location>
    <ligand>
        <name>(3R)-3-methyl-D-ornithine</name>
        <dbReference type="ChEBI" id="CHEBI:64642"/>
    </ligand>
</feature>
<gene>
    <name evidence="11" type="ORF">T472_0218335</name>
</gene>
<dbReference type="SFLD" id="SFLDF00348">
    <property type="entry name" value="FeFe_hydrogenase_maturase_(Hyd"/>
    <property type="match status" value="1"/>
</dbReference>
<dbReference type="PATRIC" id="fig|994573.3.peg.3484"/>
<dbReference type="Pfam" id="PF04055">
    <property type="entry name" value="Radical_SAM"/>
    <property type="match status" value="1"/>
</dbReference>
<dbReference type="InterPro" id="IPR010722">
    <property type="entry name" value="BATS_dom"/>
</dbReference>
<dbReference type="SMART" id="SM00729">
    <property type="entry name" value="Elp3"/>
    <property type="match status" value="1"/>
</dbReference>
<feature type="binding site" evidence="7">
    <location>
        <position position="72"/>
    </location>
    <ligand>
        <name>[4Fe-4S] cluster</name>
        <dbReference type="ChEBI" id="CHEBI:49883"/>
        <note>4Fe-4S-S-AdoMet</note>
    </ligand>
</feature>
<evidence type="ECO:0000256" key="5">
    <source>
        <dbReference type="ARBA" id="ARBA00023014"/>
    </source>
</evidence>
<dbReference type="GO" id="GO:0044272">
    <property type="term" value="P:sulfur compound biosynthetic process"/>
    <property type="evidence" value="ECO:0007669"/>
    <property type="project" value="UniProtKB-ARBA"/>
</dbReference>
<comment type="cofactor">
    <cofactor evidence="7">
        <name>[4Fe-4S] cluster</name>
        <dbReference type="ChEBI" id="CHEBI:49883"/>
    </cofactor>
    <text evidence="7">Binds 1 [4Fe-4S] cluster. The cluster is coordinated with 3 cysteines and an exchangeable S-adenosyl-L-methionine.</text>
</comment>
<keyword evidence="3" id="KW-0479">Metal-binding</keyword>
<feature type="region of interest" description="Disordered" evidence="9">
    <location>
        <begin position="350"/>
        <end position="369"/>
    </location>
</feature>
<dbReference type="Gene3D" id="3.20.20.70">
    <property type="entry name" value="Aldolase class I"/>
    <property type="match status" value="1"/>
</dbReference>
<dbReference type="GO" id="GO:0042364">
    <property type="term" value="P:water-soluble vitamin biosynthetic process"/>
    <property type="evidence" value="ECO:0007669"/>
    <property type="project" value="UniProtKB-ARBA"/>
</dbReference>
<accession>V7HZX2</accession>
<dbReference type="GO" id="GO:0016740">
    <property type="term" value="F:transferase activity"/>
    <property type="evidence" value="ECO:0007669"/>
    <property type="project" value="TreeGrafter"/>
</dbReference>
<reference evidence="11 12" key="1">
    <citation type="journal article" date="2014" name="Genome Announc.">
        <title>Genome Sequence of Youngiibacter fragilis, the Type Strain of the Genus Youngiibacter.</title>
        <authorList>
            <person name="Wawrik C.B."/>
            <person name="Callaghan A.V."/>
            <person name="Stamps B.W."/>
            <person name="Wawrik B."/>
        </authorList>
    </citation>
    <scope>NUCLEOTIDE SEQUENCE [LARGE SCALE GENOMIC DNA]</scope>
    <source>
        <strain evidence="11 12">232.1</strain>
    </source>
</reference>
<dbReference type="PROSITE" id="PS51918">
    <property type="entry name" value="RADICAL_SAM"/>
    <property type="match status" value="1"/>
</dbReference>